<protein>
    <submittedName>
        <fullName evidence="2">Uncharacterized protein</fullName>
    </submittedName>
</protein>
<evidence type="ECO:0000313" key="3">
    <source>
        <dbReference type="Proteomes" id="UP000054477"/>
    </source>
</evidence>
<reference evidence="2 3" key="1">
    <citation type="submission" date="2014-04" db="EMBL/GenBank/DDBJ databases">
        <authorList>
            <consortium name="DOE Joint Genome Institute"/>
            <person name="Kuo A."/>
            <person name="Kohler A."/>
            <person name="Nagy L.G."/>
            <person name="Floudas D."/>
            <person name="Copeland A."/>
            <person name="Barry K.W."/>
            <person name="Cichocki N."/>
            <person name="Veneault-Fourrey C."/>
            <person name="LaButti K."/>
            <person name="Lindquist E.A."/>
            <person name="Lipzen A."/>
            <person name="Lundell T."/>
            <person name="Morin E."/>
            <person name="Murat C."/>
            <person name="Sun H."/>
            <person name="Tunlid A."/>
            <person name="Henrissat B."/>
            <person name="Grigoriev I.V."/>
            <person name="Hibbett D.S."/>
            <person name="Martin F."/>
            <person name="Nordberg H.P."/>
            <person name="Cantor M.N."/>
            <person name="Hua S.X."/>
        </authorList>
    </citation>
    <scope>NUCLEOTIDE SEQUENCE [LARGE SCALE GENOMIC DNA]</scope>
    <source>
        <strain evidence="2 3">LaAM-08-1</strain>
    </source>
</reference>
<proteinExistence type="predicted"/>
<dbReference type="Proteomes" id="UP000054477">
    <property type="component" value="Unassembled WGS sequence"/>
</dbReference>
<evidence type="ECO:0000256" key="1">
    <source>
        <dbReference type="SAM" id="MobiDB-lite"/>
    </source>
</evidence>
<feature type="region of interest" description="Disordered" evidence="1">
    <location>
        <begin position="1"/>
        <end position="67"/>
    </location>
</feature>
<name>A0A0C9YBE8_9AGAR</name>
<gene>
    <name evidence="2" type="ORF">K443DRAFT_119494</name>
</gene>
<reference evidence="3" key="2">
    <citation type="submission" date="2015-01" db="EMBL/GenBank/DDBJ databases">
        <title>Evolutionary Origins and Diversification of the Mycorrhizal Mutualists.</title>
        <authorList>
            <consortium name="DOE Joint Genome Institute"/>
            <consortium name="Mycorrhizal Genomics Consortium"/>
            <person name="Kohler A."/>
            <person name="Kuo A."/>
            <person name="Nagy L.G."/>
            <person name="Floudas D."/>
            <person name="Copeland A."/>
            <person name="Barry K.W."/>
            <person name="Cichocki N."/>
            <person name="Veneault-Fourrey C."/>
            <person name="LaButti K."/>
            <person name="Lindquist E.A."/>
            <person name="Lipzen A."/>
            <person name="Lundell T."/>
            <person name="Morin E."/>
            <person name="Murat C."/>
            <person name="Riley R."/>
            <person name="Ohm R."/>
            <person name="Sun H."/>
            <person name="Tunlid A."/>
            <person name="Henrissat B."/>
            <person name="Grigoriev I.V."/>
            <person name="Hibbett D.S."/>
            <person name="Martin F."/>
        </authorList>
    </citation>
    <scope>NUCLEOTIDE SEQUENCE [LARGE SCALE GENOMIC DNA]</scope>
    <source>
        <strain evidence="3">LaAM-08-1</strain>
    </source>
</reference>
<accession>A0A0C9YBE8</accession>
<organism evidence="2 3">
    <name type="scientific">Laccaria amethystina LaAM-08-1</name>
    <dbReference type="NCBI Taxonomy" id="1095629"/>
    <lineage>
        <taxon>Eukaryota</taxon>
        <taxon>Fungi</taxon>
        <taxon>Dikarya</taxon>
        <taxon>Basidiomycota</taxon>
        <taxon>Agaricomycotina</taxon>
        <taxon>Agaricomycetes</taxon>
        <taxon>Agaricomycetidae</taxon>
        <taxon>Agaricales</taxon>
        <taxon>Agaricineae</taxon>
        <taxon>Hydnangiaceae</taxon>
        <taxon>Laccaria</taxon>
    </lineage>
</organism>
<dbReference type="EMBL" id="KN838546">
    <property type="protein sequence ID" value="KIK07582.1"/>
    <property type="molecule type" value="Genomic_DNA"/>
</dbReference>
<sequence length="227" mass="24783">MPPRVRHKNRSWGGLGQSNHGKEGSGIDELEWVEDARAPTGRGKRRSLVQSSEQSGVAPTTVGNHRHSQIHEQIHGVGVVKEWFKLLDGGFGFCDICSDGWDRVTWHGYGKSKQSSDSKSGCCVRLENEIWGESRGVAQHGVVFVTESFGFWTADLASARDAVEECSEKGRMKRTIPEYTFFTLAAAHSALGLPSVFEFRERLSDGVGECDAGRVDECAGADASALL</sequence>
<evidence type="ECO:0000313" key="2">
    <source>
        <dbReference type="EMBL" id="KIK07582.1"/>
    </source>
</evidence>
<feature type="compositionally biased region" description="Polar residues" evidence="1">
    <location>
        <begin position="48"/>
        <end position="63"/>
    </location>
</feature>
<dbReference type="AlphaFoldDB" id="A0A0C9YBE8"/>
<dbReference type="HOGENOM" id="CLU_1219849_0_0_1"/>
<feature type="compositionally biased region" description="Basic residues" evidence="1">
    <location>
        <begin position="1"/>
        <end position="10"/>
    </location>
</feature>
<keyword evidence="3" id="KW-1185">Reference proteome</keyword>